<feature type="compositionally biased region" description="Acidic residues" evidence="1">
    <location>
        <begin position="64"/>
        <end position="73"/>
    </location>
</feature>
<dbReference type="InterPro" id="IPR053139">
    <property type="entry name" value="Surface_bspA-like"/>
</dbReference>
<dbReference type="Proteomes" id="UP000219563">
    <property type="component" value="Unassembled WGS sequence"/>
</dbReference>
<dbReference type="InterPro" id="IPR026906">
    <property type="entry name" value="LRR_5"/>
</dbReference>
<reference evidence="3 4" key="1">
    <citation type="submission" date="2017-08" db="EMBL/GenBank/DDBJ databases">
        <authorList>
            <person name="de Groot N.N."/>
        </authorList>
    </citation>
    <scope>NUCLEOTIDE SEQUENCE [LARGE SCALE GENOMIC DNA]</scope>
    <source>
        <strain evidence="3 4">DSM 9787</strain>
    </source>
</reference>
<feature type="compositionally biased region" description="Polar residues" evidence="1">
    <location>
        <begin position="34"/>
        <end position="47"/>
    </location>
</feature>
<evidence type="ECO:0000256" key="1">
    <source>
        <dbReference type="SAM" id="MobiDB-lite"/>
    </source>
</evidence>
<dbReference type="InterPro" id="IPR032675">
    <property type="entry name" value="LRR_dom_sf"/>
</dbReference>
<gene>
    <name evidence="3" type="ORF">SAMN02910411_1990</name>
</gene>
<feature type="chain" id="PRO_5012448116" evidence="2">
    <location>
        <begin position="28"/>
        <end position="1572"/>
    </location>
</feature>
<dbReference type="RefSeq" id="WP_097076344.1">
    <property type="nucleotide sequence ID" value="NZ_OBMR01000006.1"/>
</dbReference>
<evidence type="ECO:0000256" key="2">
    <source>
        <dbReference type="SAM" id="SignalP"/>
    </source>
</evidence>
<accession>A0A285S8U0</accession>
<feature type="region of interest" description="Disordered" evidence="1">
    <location>
        <begin position="32"/>
        <end position="139"/>
    </location>
</feature>
<proteinExistence type="predicted"/>
<keyword evidence="2" id="KW-0732">Signal</keyword>
<feature type="compositionally biased region" description="Acidic residues" evidence="1">
    <location>
        <begin position="84"/>
        <end position="127"/>
    </location>
</feature>
<evidence type="ECO:0000313" key="4">
    <source>
        <dbReference type="Proteomes" id="UP000219563"/>
    </source>
</evidence>
<evidence type="ECO:0000313" key="3">
    <source>
        <dbReference type="EMBL" id="SOC04003.1"/>
    </source>
</evidence>
<name>A0A285S8U0_9FIRM</name>
<feature type="signal peptide" evidence="2">
    <location>
        <begin position="1"/>
        <end position="27"/>
    </location>
</feature>
<dbReference type="Gene3D" id="3.80.10.10">
    <property type="entry name" value="Ribonuclease Inhibitor"/>
    <property type="match status" value="2"/>
</dbReference>
<dbReference type="PANTHER" id="PTHR45661:SF3">
    <property type="entry name" value="IG-LIKE DOMAIN-CONTAINING PROTEIN"/>
    <property type="match status" value="1"/>
</dbReference>
<organism evidence="3 4">
    <name type="scientific">Pseudobutyrivibrio ruminis DSM 9787</name>
    <dbReference type="NCBI Taxonomy" id="1123011"/>
    <lineage>
        <taxon>Bacteria</taxon>
        <taxon>Bacillati</taxon>
        <taxon>Bacillota</taxon>
        <taxon>Clostridia</taxon>
        <taxon>Lachnospirales</taxon>
        <taxon>Lachnospiraceae</taxon>
        <taxon>Pseudobutyrivibrio</taxon>
    </lineage>
</organism>
<dbReference type="PANTHER" id="PTHR45661">
    <property type="entry name" value="SURFACE ANTIGEN"/>
    <property type="match status" value="1"/>
</dbReference>
<protein>
    <submittedName>
        <fullName evidence="3">Leucine rich repeat-containing protein</fullName>
    </submittedName>
</protein>
<dbReference type="EMBL" id="OBMR01000006">
    <property type="protein sequence ID" value="SOC04003.1"/>
    <property type="molecule type" value="Genomic_DNA"/>
</dbReference>
<dbReference type="Pfam" id="PF13306">
    <property type="entry name" value="LRR_5"/>
    <property type="match status" value="3"/>
</dbReference>
<sequence length="1572" mass="173285">MLKVVKRLVAVSLVCVLLFSSSIPSYATEATEEAQIQNEVADQPSDQENPEIPNEESTTTNEEGATDSEEPSVEENAGNSTDEVISEENTVEGGEESSEIFSEETTEENSEEQSEEVSEETQSEEPESVPALTATDDMEPEELEIIENVNPLRLVGASKKENVQGVIKGTNITYTIDYTNKVLKFEGTGAIPDYSSTKFPEWYIPSSDGGHYIPQVDSVVVGEGITSIGKFAIPLLSVKEVTLPSTVKTINDWAFYNTSIDRLTLGTGLTKIGNRVFYSAMVGNRIVFPSKLSSIGKYAFSEMSDLRAIEFTGNMPTMGTNAFGAMSVTAYYPADNKTFAESKRNAVANRFYSVSWQPIGAEKQSNVTGKCGDNLTYTYDINAHSLTIAGNGEMYNYSNTNRAPWYEYTGDLYKLTINSGVTSIGAYAFANARIADISIPTSLVTIGDGAFKEAILNAAFGGNRSDYNLSMGFLSNVKYIGNHAFDTASFSNMKDGNLGINLSSAVIIGDYAFNNLTVQKYNTYTYNNLCSLTLSKNLTSIGDYAFAVDVSLDGTEDIRGNVLKRKSCFTGPLTLPSGLTSIGSYAFWNARYLTGTLTIPDSVTYIGQGAFMKCAEFDSIVIGNGVKNIYAYTFRNCLSITSITYGKSVEYIGKESLYQTGRLENIYFNGPLPRFHSSWTENYYNHVTITVNSDDASWDGIAVRDIVSKSTYYKLIKKNKTVTISFDLTGCDTSTHDPVIINKGETYYPDFSARKNNISEKYWTTDPEHKKIFGAAVPITEDITLYPYFSDGMPAFGDVYGSIFEKMGFSSKDDIPAGIWVYDVKSLYPYGTTYVKNTYSYTGNQVKLSNEKKVFYHTYEMQEGSDYTITYKNNVNAGTATAVIKGKGKYKGTFNYEFEIEPINLNNLSTGEVYAVYNKEKIEDITLGYNGKVQTPKVVLKYKDANGKEIVIKDANYTIDFPGTNKKLDNYDSDAFKAVGKYQATVTGKGNLKGTYKYTVEITDKIPLSKCKCGLPATIDMNQLARLNMTSTLETSNYEITYLKYNDKILRLGIDYAMSSKNDGPVGTVVFEAMPGSDYYGTLSKTIKIKGTSMSSVGVIAPTADEIFKYVKRGNSTNNSEVCNLFSVYRTPAAAKKKDANNILKRGTDYTIDLAYKYSEGKIVATFKPVNGAYNYFIGSKTVVIDMKLPDINKATVKAEGLKIVDGNSNIENVLKVSYKGEELVGKQRDAASNDQYRYYYTTKFDKTSGNVTVNIFGRSGYFKGKKTITFTPEKYDISKDYTVKLKSDTSAFTTDTKLTVSANTFNYTPNGVGPSVSQFKAGNVNLYKGNDYTITYKNNKRVGKAQMIITGTGRYKGKIVYEYTIQKNTSKVIANYVSFSNISYKKTPGLNKSTVQVFAPGGVQLKAGRDYDSNLVYTYVNDTTVDVEKEGNSLLRKAGETVGKKDIVPAGTVIKVLVKLKGNYEGGVYNDKILVIDGKDLSKAKVKPIVKEQKTTSKYDKELPITISKSDIELTVNGEVVPDDGYTIRYNSYMNNKKVGTASVVICGNGNAGFYGQKTITFKITAKDISK</sequence>